<reference evidence="2" key="1">
    <citation type="journal article" date="2020" name="Mol. Plant Microbe Interact.">
        <title>Genome Sequence of the Biocontrol Agent Coniothyrium minitans strain Conio (IMI 134523).</title>
        <authorList>
            <person name="Patel D."/>
            <person name="Shittu T.A."/>
            <person name="Baroncelli R."/>
            <person name="Muthumeenakshi S."/>
            <person name="Osborne T.H."/>
            <person name="Janganan T.K."/>
            <person name="Sreenivasaprasad S."/>
        </authorList>
    </citation>
    <scope>NUCLEOTIDE SEQUENCE</scope>
    <source>
        <strain evidence="2">Conio</strain>
    </source>
</reference>
<dbReference type="Proteomes" id="UP000756921">
    <property type="component" value="Unassembled WGS sequence"/>
</dbReference>
<evidence type="ECO:0000313" key="2">
    <source>
        <dbReference type="EMBL" id="KAF9731603.1"/>
    </source>
</evidence>
<dbReference type="AlphaFoldDB" id="A0A9P6KLJ5"/>
<evidence type="ECO:0000313" key="3">
    <source>
        <dbReference type="Proteomes" id="UP000756921"/>
    </source>
</evidence>
<comment type="caution">
    <text evidence="2">The sequence shown here is derived from an EMBL/GenBank/DDBJ whole genome shotgun (WGS) entry which is preliminary data.</text>
</comment>
<proteinExistence type="predicted"/>
<feature type="region of interest" description="Disordered" evidence="1">
    <location>
        <begin position="52"/>
        <end position="82"/>
    </location>
</feature>
<protein>
    <submittedName>
        <fullName evidence="2">Uncharacterized protein</fullName>
    </submittedName>
</protein>
<evidence type="ECO:0000256" key="1">
    <source>
        <dbReference type="SAM" id="MobiDB-lite"/>
    </source>
</evidence>
<feature type="compositionally biased region" description="Basic and acidic residues" evidence="1">
    <location>
        <begin position="64"/>
        <end position="75"/>
    </location>
</feature>
<keyword evidence="3" id="KW-1185">Reference proteome</keyword>
<sequence>MRRRCQAPPMPLEIRSARTAYHAHEANHCLLDIEGPSSGEARSLSMMGKFPRQLTVPTLPPDSPKADTKRSRDRASAIPPIQKCYLTRPSGRWGAAG</sequence>
<accession>A0A9P6KLJ5</accession>
<organism evidence="2 3">
    <name type="scientific">Paraphaeosphaeria minitans</name>
    <dbReference type="NCBI Taxonomy" id="565426"/>
    <lineage>
        <taxon>Eukaryota</taxon>
        <taxon>Fungi</taxon>
        <taxon>Dikarya</taxon>
        <taxon>Ascomycota</taxon>
        <taxon>Pezizomycotina</taxon>
        <taxon>Dothideomycetes</taxon>
        <taxon>Pleosporomycetidae</taxon>
        <taxon>Pleosporales</taxon>
        <taxon>Massarineae</taxon>
        <taxon>Didymosphaeriaceae</taxon>
        <taxon>Paraphaeosphaeria</taxon>
    </lineage>
</organism>
<gene>
    <name evidence="2" type="ORF">PMIN01_10620</name>
</gene>
<name>A0A9P6KLJ5_9PLEO</name>
<dbReference type="EMBL" id="WJXW01000012">
    <property type="protein sequence ID" value="KAF9731603.1"/>
    <property type="molecule type" value="Genomic_DNA"/>
</dbReference>